<evidence type="ECO:0000259" key="14">
    <source>
        <dbReference type="PROSITE" id="PS51379"/>
    </source>
</evidence>
<organism evidence="17 18">
    <name type="scientific">Paratrimastix pyriformis</name>
    <dbReference type="NCBI Taxonomy" id="342808"/>
    <lineage>
        <taxon>Eukaryota</taxon>
        <taxon>Metamonada</taxon>
        <taxon>Preaxostyla</taxon>
        <taxon>Paratrimastigidae</taxon>
        <taxon>Paratrimastix</taxon>
    </lineage>
</organism>
<dbReference type="InterPro" id="IPR013785">
    <property type="entry name" value="Aldolase_TIM"/>
</dbReference>
<evidence type="ECO:0000256" key="5">
    <source>
        <dbReference type="ARBA" id="ARBA00022723"/>
    </source>
</evidence>
<dbReference type="SUPFAM" id="SSF102114">
    <property type="entry name" value="Radical SAM enzymes"/>
    <property type="match status" value="1"/>
</dbReference>
<feature type="domain" description="Glycine radical" evidence="13">
    <location>
        <begin position="684"/>
        <end position="804"/>
    </location>
</feature>
<evidence type="ECO:0000259" key="15">
    <source>
        <dbReference type="PROSITE" id="PS51554"/>
    </source>
</evidence>
<dbReference type="PROSITE" id="PS51379">
    <property type="entry name" value="4FE4S_FER_2"/>
    <property type="match status" value="2"/>
</dbReference>
<evidence type="ECO:0000256" key="4">
    <source>
        <dbReference type="ARBA" id="ARBA00022691"/>
    </source>
</evidence>
<evidence type="ECO:0000313" key="18">
    <source>
        <dbReference type="Proteomes" id="UP001141327"/>
    </source>
</evidence>
<keyword evidence="7" id="KW-0560">Oxidoreductase</keyword>
<evidence type="ECO:0000256" key="9">
    <source>
        <dbReference type="ARBA" id="ARBA00023014"/>
    </source>
</evidence>
<evidence type="ECO:0000256" key="12">
    <source>
        <dbReference type="SAM" id="MobiDB-lite"/>
    </source>
</evidence>
<keyword evidence="9" id="KW-0411">Iron-sulfur</keyword>
<reference evidence="17" key="1">
    <citation type="journal article" date="2022" name="bioRxiv">
        <title>Genomics of Preaxostyla Flagellates Illuminates Evolutionary Transitions and the Path Towards Mitochondrial Loss.</title>
        <authorList>
            <person name="Novak L.V.F."/>
            <person name="Treitli S.C."/>
            <person name="Pyrih J."/>
            <person name="Halakuc P."/>
            <person name="Pipaliya S.V."/>
            <person name="Vacek V."/>
            <person name="Brzon O."/>
            <person name="Soukal P."/>
            <person name="Eme L."/>
            <person name="Dacks J.B."/>
            <person name="Karnkowska A."/>
            <person name="Elias M."/>
            <person name="Hampl V."/>
        </authorList>
    </citation>
    <scope>NUCLEOTIDE SEQUENCE</scope>
    <source>
        <strain evidence="17">RCP-MX</strain>
    </source>
</reference>
<evidence type="ECO:0000256" key="7">
    <source>
        <dbReference type="ARBA" id="ARBA00023002"/>
    </source>
</evidence>
<dbReference type="NCBIfam" id="TIGR02494">
    <property type="entry name" value="PFLE_PFLC"/>
    <property type="match status" value="1"/>
</dbReference>
<dbReference type="Gene3D" id="3.20.20.70">
    <property type="entry name" value="Aldolase class I"/>
    <property type="match status" value="1"/>
</dbReference>
<dbReference type="SUPFAM" id="SSF51998">
    <property type="entry name" value="PFL-like glycyl radical enzymes"/>
    <property type="match status" value="1"/>
</dbReference>
<evidence type="ECO:0000256" key="11">
    <source>
        <dbReference type="PROSITE-ProRule" id="PRU00493"/>
    </source>
</evidence>
<evidence type="ECO:0000259" key="16">
    <source>
        <dbReference type="PROSITE" id="PS51918"/>
    </source>
</evidence>
<evidence type="ECO:0000259" key="13">
    <source>
        <dbReference type="PROSITE" id="PS51149"/>
    </source>
</evidence>
<evidence type="ECO:0000256" key="1">
    <source>
        <dbReference type="ARBA" id="ARBA00001966"/>
    </source>
</evidence>
<dbReference type="Pfam" id="PF02901">
    <property type="entry name" value="PFL-like"/>
    <property type="match status" value="1"/>
</dbReference>
<dbReference type="PROSITE" id="PS51554">
    <property type="entry name" value="PFL"/>
    <property type="match status" value="1"/>
</dbReference>
<dbReference type="InterPro" id="IPR001150">
    <property type="entry name" value="Gly_radical"/>
</dbReference>
<keyword evidence="3" id="KW-0004">4Fe-4S</keyword>
<dbReference type="InterPro" id="IPR051215">
    <property type="entry name" value="GRE"/>
</dbReference>
<feature type="domain" description="Radical SAM core" evidence="16">
    <location>
        <begin position="851"/>
        <end position="1137"/>
    </location>
</feature>
<dbReference type="Gene3D" id="3.20.70.20">
    <property type="match status" value="1"/>
</dbReference>
<dbReference type="InterPro" id="IPR017896">
    <property type="entry name" value="4Fe4S_Fe-S-bd"/>
</dbReference>
<gene>
    <name evidence="17" type="ORF">PAPYR_2001</name>
</gene>
<dbReference type="InterPro" id="IPR058240">
    <property type="entry name" value="rSAM_sf"/>
</dbReference>
<dbReference type="EMBL" id="JAPMOS010000007">
    <property type="protein sequence ID" value="KAJ4461432.1"/>
    <property type="molecule type" value="Genomic_DNA"/>
</dbReference>
<dbReference type="Gene3D" id="3.30.70.20">
    <property type="match status" value="1"/>
</dbReference>
<comment type="cofactor">
    <cofactor evidence="1">
        <name>[4Fe-4S] cluster</name>
        <dbReference type="ChEBI" id="CHEBI:49883"/>
    </cofactor>
</comment>
<evidence type="ECO:0000313" key="17">
    <source>
        <dbReference type="EMBL" id="KAJ4461432.1"/>
    </source>
</evidence>
<comment type="similarity">
    <text evidence="2">Belongs to the organic radical-activating enzymes family.</text>
</comment>
<feature type="region of interest" description="Disordered" evidence="12">
    <location>
        <begin position="1116"/>
        <end position="1160"/>
    </location>
</feature>
<dbReference type="SFLD" id="SFLDG01066">
    <property type="entry name" value="organic_radical-activating_enz"/>
    <property type="match status" value="1"/>
</dbReference>
<dbReference type="Proteomes" id="UP001141327">
    <property type="component" value="Unassembled WGS sequence"/>
</dbReference>
<feature type="modified residue" description="Glycine radical" evidence="11">
    <location>
        <position position="779"/>
    </location>
</feature>
<dbReference type="PANTHER" id="PTHR43641">
    <property type="entry name" value="FORMATE ACETYLTRANSFERASE 3-RELATED"/>
    <property type="match status" value="1"/>
</dbReference>
<feature type="domain" description="4Fe-4S ferredoxin-type" evidence="14">
    <location>
        <begin position="912"/>
        <end position="943"/>
    </location>
</feature>
<evidence type="ECO:0000256" key="10">
    <source>
        <dbReference type="ARBA" id="ARBA00023239"/>
    </source>
</evidence>
<evidence type="ECO:0000256" key="6">
    <source>
        <dbReference type="ARBA" id="ARBA00022818"/>
    </source>
</evidence>
<dbReference type="InterPro" id="IPR001989">
    <property type="entry name" value="Radical_activat_CS"/>
</dbReference>
<keyword evidence="6 11" id="KW-0556">Organic radical</keyword>
<keyword evidence="5" id="KW-0479">Metal-binding</keyword>
<dbReference type="InterPro" id="IPR004184">
    <property type="entry name" value="PFL_dom"/>
</dbReference>
<keyword evidence="4" id="KW-0949">S-adenosyl-L-methionine</keyword>
<dbReference type="PROSITE" id="PS01087">
    <property type="entry name" value="RADICAL_ACTIVATING"/>
    <property type="match status" value="1"/>
</dbReference>
<proteinExistence type="inferred from homology"/>
<comment type="caution">
    <text evidence="17">The sequence shown here is derived from an EMBL/GenBank/DDBJ whole genome shotgun (WGS) entry which is preliminary data.</text>
</comment>
<feature type="domain" description="4Fe-4S ferredoxin-type" evidence="14">
    <location>
        <begin position="882"/>
        <end position="911"/>
    </location>
</feature>
<dbReference type="InterPro" id="IPR040074">
    <property type="entry name" value="BssD/PflA/YjjW"/>
</dbReference>
<dbReference type="InterPro" id="IPR007197">
    <property type="entry name" value="rSAM"/>
</dbReference>
<dbReference type="PANTHER" id="PTHR43641:SF2">
    <property type="entry name" value="DEHYDRATASE YBIW-RELATED"/>
    <property type="match status" value="1"/>
</dbReference>
<dbReference type="Pfam" id="PF04055">
    <property type="entry name" value="Radical_SAM"/>
    <property type="match status" value="1"/>
</dbReference>
<accession>A0ABQ8UUK9</accession>
<dbReference type="Pfam" id="PF01228">
    <property type="entry name" value="Gly_radical"/>
    <property type="match status" value="1"/>
</dbReference>
<dbReference type="PROSITE" id="PS00198">
    <property type="entry name" value="4FE4S_FER_1"/>
    <property type="match status" value="1"/>
</dbReference>
<evidence type="ECO:0000256" key="2">
    <source>
        <dbReference type="ARBA" id="ARBA00009777"/>
    </source>
</evidence>
<sequence length="1169" mass="128583">MSAQASLIIDCEYMRHYMAAHKRTDGWHVLERRAECHASAMEHITPCIFPDEQLVGRKTRFIRGAIPLCHYASGYILRELNKQAQEAQDAVTEVGTGGGFAESRKLAETGNYIQFGKSFLIPKEDAPFLHDCAEYFVGKSMQDVGDRLWKPSFEGADYIEKGWKSVLYTAPHDPCPEGRIVLDFESGLGKGLLGLRAEIEGHIKATNVSDVQSAEKVYFWRAAIRSIDGTLAWCHSYAVKAREIAASTTDPEVAARMRRIADMVEWAPAHQPRTFREAMQAWWLLYLAGHLEGAHLGYSPGRFDRYMYPYFKASMDKGEITSAEALVLLEEMRVKMTEISYVASFSWEGVGSGNLFQNLIMGGTDEAGRRGDNELSMLLVQAAINCRTIQPTLSIWYDGTLSDAFLMKAAECVKTGLGFPAFFNLKVYLQHEMERSHLPLATIRKYAAMGGCTEPTLEGMSYGIVQAGFVNHCKVFELAMYGGVDPRTGLKFRETPLPTSFEELRDLYLLHLADAIHNWQRYWNYCMAAHRHTCSLIFSSVLVRDCIGRGKCMDDGGAINNGTPTTLSSGMVNVANSLAAVKELVPSRYTMEEVRAACRANWAGQADMRHLMQEAPKWGNNDDRVDQLFVSLFGSYCDIVKAQLNFLGEPYDPSMLAISTHAPFGRACLATPDGRVEGEQLCDGVTSPFPGTDTHGPLAVLLSAAKVDHTLIRGGLHNMKFHPTALEGISGSRKLLSLVRTYFQSNGFQIQFNVVDSEMLRDAQAHPENYRDLIVRVAGFSAFFVELSKPIQDEVIRRTEHSFTAPPSGGHADDAVPAQPTSPSEAVIKALGAPEPQTRGCVFDIEEYAVRDGPGIRTTVFLKGCPLRCRWCCNPEGQLFVPELLHSQPKCRKCGSCYRACPHGAVTFTPENGPTFDRTKCLKCAERTCIRACHHGALRQAGQQMTVAEVSERLDATFQFADMSGGGVTLSGGDPLATPHLPFVRSFVAQCAAKGIPVAVETSGSWTFGPGCVDEALARAIGLYYFDVKVTDPERHRAATGNDNKTIMENLRTLARLVPEAVVISVPVIPTINDTVEEITAIAQLARSLGLGRMRLLGYHTLGRDKYADLGRQMDMPRGRPHGRAAPPAARGGQGPRDRPRRVGALAATHASTRPGCCSLGPPVLSALR</sequence>
<dbReference type="SFLD" id="SFLDS00029">
    <property type="entry name" value="Radical_SAM"/>
    <property type="match status" value="1"/>
</dbReference>
<dbReference type="CDD" id="cd01335">
    <property type="entry name" value="Radical_SAM"/>
    <property type="match status" value="1"/>
</dbReference>
<keyword evidence="10" id="KW-0456">Lyase</keyword>
<evidence type="ECO:0000256" key="8">
    <source>
        <dbReference type="ARBA" id="ARBA00023004"/>
    </source>
</evidence>
<dbReference type="SUPFAM" id="SSF54862">
    <property type="entry name" value="4Fe-4S ferredoxins"/>
    <property type="match status" value="1"/>
</dbReference>
<dbReference type="PROSITE" id="PS51149">
    <property type="entry name" value="GLY_RADICAL_2"/>
    <property type="match status" value="1"/>
</dbReference>
<feature type="domain" description="PFL" evidence="15">
    <location>
        <begin position="1"/>
        <end position="676"/>
    </location>
</feature>
<keyword evidence="8" id="KW-0408">Iron</keyword>
<dbReference type="SFLD" id="SFLDG01118">
    <property type="entry name" value="activating_enzymes__group_2"/>
    <property type="match status" value="1"/>
</dbReference>
<dbReference type="InterPro" id="IPR017900">
    <property type="entry name" value="4Fe4S_Fe_S_CS"/>
</dbReference>
<protein>
    <submittedName>
        <fullName evidence="17">4-hydroxyphenylacetate decarboxylase-activating enzyme fusion protein</fullName>
    </submittedName>
</protein>
<dbReference type="PROSITE" id="PS51918">
    <property type="entry name" value="RADICAL_SAM"/>
    <property type="match status" value="1"/>
</dbReference>
<keyword evidence="18" id="KW-1185">Reference proteome</keyword>
<name>A0ABQ8UUK9_9EUKA</name>
<evidence type="ECO:0000256" key="3">
    <source>
        <dbReference type="ARBA" id="ARBA00022485"/>
    </source>
</evidence>